<dbReference type="Gene3D" id="3.40.50.1950">
    <property type="entry name" value="Flavin prenyltransferase-like"/>
    <property type="match status" value="1"/>
</dbReference>
<dbReference type="RefSeq" id="WP_160953494.1">
    <property type="nucleotide sequence ID" value="NZ_WWEQ01000034.1"/>
</dbReference>
<keyword evidence="3" id="KW-0460">Magnesium</keyword>
<feature type="binding site" evidence="3">
    <location>
        <position position="357"/>
    </location>
    <ligand>
        <name>CTP</name>
        <dbReference type="ChEBI" id="CHEBI:37563"/>
    </ligand>
</feature>
<dbReference type="GO" id="GO:0046872">
    <property type="term" value="F:metal ion binding"/>
    <property type="evidence" value="ECO:0007669"/>
    <property type="project" value="UniProtKB-KW"/>
</dbReference>
<dbReference type="SUPFAM" id="SSF52507">
    <property type="entry name" value="Homo-oligomeric flavin-containing Cys decarboxylases, HFCD"/>
    <property type="match status" value="1"/>
</dbReference>
<evidence type="ECO:0000313" key="8">
    <source>
        <dbReference type="Proteomes" id="UP000469215"/>
    </source>
</evidence>
<comment type="caution">
    <text evidence="3">Lacks conserved residue(s) required for the propagation of feature annotation.</text>
</comment>
<dbReference type="EMBL" id="WWEQ01000034">
    <property type="protein sequence ID" value="MYM20072.1"/>
    <property type="molecule type" value="Genomic_DNA"/>
</dbReference>
<comment type="cofactor">
    <cofactor evidence="3">
        <name>Mg(2+)</name>
        <dbReference type="ChEBI" id="CHEBI:18420"/>
    </cofactor>
</comment>
<dbReference type="PANTHER" id="PTHR14359:SF6">
    <property type="entry name" value="PHOSPHOPANTOTHENOYLCYSTEINE DECARBOXYLASE"/>
    <property type="match status" value="1"/>
</dbReference>
<evidence type="ECO:0000256" key="1">
    <source>
        <dbReference type="ARBA" id="ARBA00022793"/>
    </source>
</evidence>
<feature type="binding site" evidence="3">
    <location>
        <position position="375"/>
    </location>
    <ligand>
        <name>CTP</name>
        <dbReference type="ChEBI" id="CHEBI:37563"/>
    </ligand>
</feature>
<comment type="similarity">
    <text evidence="3">In the C-terminal section; belongs to the PPC synthetase family.</text>
</comment>
<keyword evidence="2 3" id="KW-0456">Lyase</keyword>
<feature type="domain" description="DNA/pantothenate metabolism flavoprotein C-terminal" evidence="6">
    <location>
        <begin position="211"/>
        <end position="434"/>
    </location>
</feature>
<dbReference type="InterPro" id="IPR007085">
    <property type="entry name" value="DNA/pantothenate-metab_flavo_C"/>
</dbReference>
<comment type="catalytic activity">
    <reaction evidence="3">
        <text>(R)-4'-phosphopantothenate + L-cysteine + CTP = N-[(R)-4-phosphopantothenoyl]-L-cysteine + CMP + diphosphate + H(+)</text>
        <dbReference type="Rhea" id="RHEA:19397"/>
        <dbReference type="ChEBI" id="CHEBI:10986"/>
        <dbReference type="ChEBI" id="CHEBI:15378"/>
        <dbReference type="ChEBI" id="CHEBI:33019"/>
        <dbReference type="ChEBI" id="CHEBI:35235"/>
        <dbReference type="ChEBI" id="CHEBI:37563"/>
        <dbReference type="ChEBI" id="CHEBI:59458"/>
        <dbReference type="ChEBI" id="CHEBI:60377"/>
        <dbReference type="EC" id="6.3.2.5"/>
    </reaction>
</comment>
<dbReference type="UniPathway" id="UPA00241">
    <property type="reaction ID" value="UER00353"/>
</dbReference>
<comment type="catalytic activity">
    <reaction evidence="3">
        <text>N-[(R)-4-phosphopantothenoyl]-L-cysteine + H(+) = (R)-4'-phosphopantetheine + CO2</text>
        <dbReference type="Rhea" id="RHEA:16793"/>
        <dbReference type="ChEBI" id="CHEBI:15378"/>
        <dbReference type="ChEBI" id="CHEBI:16526"/>
        <dbReference type="ChEBI" id="CHEBI:59458"/>
        <dbReference type="ChEBI" id="CHEBI:61723"/>
        <dbReference type="EC" id="4.1.1.36"/>
    </reaction>
</comment>
<feature type="binding site" evidence="3">
    <location>
        <begin position="335"/>
        <end position="338"/>
    </location>
    <ligand>
        <name>CTP</name>
        <dbReference type="ChEBI" id="CHEBI:37563"/>
    </ligand>
</feature>
<feature type="region of interest" description="Disordered" evidence="4">
    <location>
        <begin position="182"/>
        <end position="208"/>
    </location>
</feature>
<dbReference type="HAMAP" id="MF_02225">
    <property type="entry name" value="CoaBC"/>
    <property type="match status" value="1"/>
</dbReference>
<dbReference type="Pfam" id="PF04127">
    <property type="entry name" value="DFP"/>
    <property type="match status" value="1"/>
</dbReference>
<sequence>MNIVLGVGGGIAAYKACHVLRALREAGHAVRVVPTASALAFVGTATWEALSGQPVATDVFTRVDEVEHVMIGQRADLVLIAPATADLLARLRAGRADDLLTATVLATRAPVALAPAMHTEMWANAATADNVAVLRARGLHVMEPVSGRLTGADSGPGRLPEPEDIVAFALAAAAAPAGAPEARGASGAAGFGSGAADEERPAAAPAGLPDLRGQRYLISAGGTREPLDPVRFLGNRSSGKQGAQLARAAAQAGAAVDLVAANIDVAVLADLPPGVRVRAVETTAQLQTACAELAPGADAVIMAAAVADYRPAHTAEHKMKKDGDAGLTLELAQNPDVLRGLVAQRAAEGWGAALVGFAAETGSPGRPALELAEEKLLRKGCDLLVFNDVSAGRAFGSEDNEVAILAVRDGRAHVAARAHGSKAQVSHAVIGAVAALPRR</sequence>
<dbReference type="Gene3D" id="3.40.50.10300">
    <property type="entry name" value="CoaB-like"/>
    <property type="match status" value="1"/>
</dbReference>
<evidence type="ECO:0000259" key="6">
    <source>
        <dbReference type="Pfam" id="PF04127"/>
    </source>
</evidence>
<feature type="binding site" evidence="3">
    <location>
        <position position="318"/>
    </location>
    <ligand>
        <name>CTP</name>
        <dbReference type="ChEBI" id="CHEBI:37563"/>
    </ligand>
</feature>
<dbReference type="GO" id="GO:0004632">
    <property type="term" value="F:phosphopantothenate--cysteine ligase activity"/>
    <property type="evidence" value="ECO:0007669"/>
    <property type="project" value="UniProtKB-UniRule"/>
</dbReference>
<comment type="similarity">
    <text evidence="3">In the N-terminal section; belongs to the HFCD (homo-oligomeric flavin containing Cys decarboxylase) superfamily.</text>
</comment>
<evidence type="ECO:0000313" key="7">
    <source>
        <dbReference type="EMBL" id="MYM20072.1"/>
    </source>
</evidence>
<dbReference type="Pfam" id="PF02441">
    <property type="entry name" value="Flavoprotein"/>
    <property type="match status" value="1"/>
</dbReference>
<feature type="binding site" evidence="3">
    <location>
        <position position="379"/>
    </location>
    <ligand>
        <name>CTP</name>
        <dbReference type="ChEBI" id="CHEBI:37563"/>
    </ligand>
</feature>
<dbReference type="InterPro" id="IPR035929">
    <property type="entry name" value="CoaB-like_sf"/>
</dbReference>
<evidence type="ECO:0000256" key="2">
    <source>
        <dbReference type="ARBA" id="ARBA00023239"/>
    </source>
</evidence>
<proteinExistence type="inferred from homology"/>
<feature type="region of interest" description="Phosphopantothenoylcysteine decarboxylase" evidence="3">
    <location>
        <begin position="1"/>
        <end position="215"/>
    </location>
</feature>
<dbReference type="SUPFAM" id="SSF102645">
    <property type="entry name" value="CoaB-like"/>
    <property type="match status" value="1"/>
</dbReference>
<keyword evidence="3" id="KW-0288">FMN</keyword>
<keyword evidence="3" id="KW-0511">Multifunctional enzyme</keyword>
<gene>
    <name evidence="3" type="primary">coaBC</name>
    <name evidence="7" type="ORF">GSY69_08865</name>
</gene>
<dbReference type="GO" id="GO:0004633">
    <property type="term" value="F:phosphopantothenoylcysteine decarboxylase activity"/>
    <property type="evidence" value="ECO:0007669"/>
    <property type="project" value="UniProtKB-UniRule"/>
</dbReference>
<feature type="region of interest" description="Phosphopantothenate--cysteine ligase" evidence="3">
    <location>
        <begin position="216"/>
        <end position="439"/>
    </location>
</feature>
<dbReference type="Proteomes" id="UP000469215">
    <property type="component" value="Unassembled WGS sequence"/>
</dbReference>
<keyword evidence="3" id="KW-0479">Metal-binding</keyword>
<organism evidence="7 8">
    <name type="scientific">Brevibacterium rongguiense</name>
    <dbReference type="NCBI Taxonomy" id="2695267"/>
    <lineage>
        <taxon>Bacteria</taxon>
        <taxon>Bacillati</taxon>
        <taxon>Actinomycetota</taxon>
        <taxon>Actinomycetes</taxon>
        <taxon>Micrococcales</taxon>
        <taxon>Brevibacteriaceae</taxon>
        <taxon>Brevibacterium</taxon>
    </lineage>
</organism>
<keyword evidence="1 3" id="KW-0210">Decarboxylase</keyword>
<dbReference type="PANTHER" id="PTHR14359">
    <property type="entry name" value="HOMO-OLIGOMERIC FLAVIN CONTAINING CYS DECARBOXYLASE FAMILY"/>
    <property type="match status" value="1"/>
</dbReference>
<dbReference type="GO" id="GO:0010181">
    <property type="term" value="F:FMN binding"/>
    <property type="evidence" value="ECO:0007669"/>
    <property type="project" value="UniProtKB-UniRule"/>
</dbReference>
<name>A0A6N9H994_9MICO</name>
<keyword evidence="3" id="KW-0285">Flavoprotein</keyword>
<accession>A0A6N9H994</accession>
<comment type="caution">
    <text evidence="7">The sequence shown here is derived from an EMBL/GenBank/DDBJ whole genome shotgun (WGS) entry which is preliminary data.</text>
</comment>
<evidence type="ECO:0000259" key="5">
    <source>
        <dbReference type="Pfam" id="PF02441"/>
    </source>
</evidence>
<dbReference type="EC" id="6.3.2.5" evidence="3"/>
<feature type="domain" description="Flavoprotein" evidence="5">
    <location>
        <begin position="1"/>
        <end position="170"/>
    </location>
</feature>
<keyword evidence="8" id="KW-1185">Reference proteome</keyword>
<dbReference type="InterPro" id="IPR036551">
    <property type="entry name" value="Flavin_trans-like"/>
</dbReference>
<protein>
    <recommendedName>
        <fullName evidence="3">Coenzyme A biosynthesis bifunctional protein CoaBC</fullName>
    </recommendedName>
    <alternativeName>
        <fullName evidence="3">DNA/pantothenate metabolism flavoprotein</fullName>
    </alternativeName>
    <alternativeName>
        <fullName evidence="3">Phosphopantothenoylcysteine synthetase/decarboxylase</fullName>
        <shortName evidence="3">PPCS-PPCDC</shortName>
    </alternativeName>
    <domain>
        <recommendedName>
            <fullName evidence="3">Phosphopantothenoylcysteine decarboxylase</fullName>
            <shortName evidence="3">PPC decarboxylase</shortName>
            <shortName evidence="3">PPC-DC</shortName>
            <ecNumber evidence="3">4.1.1.36</ecNumber>
        </recommendedName>
        <alternativeName>
            <fullName evidence="3">CoaC</fullName>
        </alternativeName>
    </domain>
    <domain>
        <recommendedName>
            <fullName evidence="3">Phosphopantothenate--cysteine ligase</fullName>
            <ecNumber evidence="3">6.3.2.5</ecNumber>
        </recommendedName>
        <alternativeName>
            <fullName evidence="3">CoaB</fullName>
        </alternativeName>
        <alternativeName>
            <fullName evidence="3">Phosphopantothenoylcysteine synthetase</fullName>
            <shortName evidence="3">PPC synthetase</shortName>
            <shortName evidence="3">PPC-S</shortName>
        </alternativeName>
    </domain>
</protein>
<evidence type="ECO:0000256" key="3">
    <source>
        <dbReference type="HAMAP-Rule" id="MF_02225"/>
    </source>
</evidence>
<comment type="function">
    <text evidence="3">Catalyzes two sequential steps in the biosynthesis of coenzyme A. In the first step cysteine is conjugated to 4'-phosphopantothenate to form 4-phosphopantothenoylcysteine. In the second step the latter compound is decarboxylated to form 4'-phosphopantotheine.</text>
</comment>
<dbReference type="InterPro" id="IPR005252">
    <property type="entry name" value="CoaBC"/>
</dbReference>
<reference evidence="7 8" key="1">
    <citation type="submission" date="2020-01" db="EMBL/GenBank/DDBJ databases">
        <authorList>
            <person name="Deng T."/>
        </authorList>
    </citation>
    <scope>NUCLEOTIDE SEQUENCE [LARGE SCALE GENOMIC DNA]</scope>
    <source>
        <strain evidence="7 8">5221</strain>
    </source>
</reference>
<evidence type="ECO:0000256" key="4">
    <source>
        <dbReference type="SAM" id="MobiDB-lite"/>
    </source>
</evidence>
<dbReference type="EC" id="4.1.1.36" evidence="3"/>
<dbReference type="GO" id="GO:0015941">
    <property type="term" value="P:pantothenate catabolic process"/>
    <property type="evidence" value="ECO:0007669"/>
    <property type="project" value="InterPro"/>
</dbReference>
<feature type="binding site" evidence="3">
    <location>
        <position position="308"/>
    </location>
    <ligand>
        <name>CTP</name>
        <dbReference type="ChEBI" id="CHEBI:37563"/>
    </ligand>
</feature>
<dbReference type="InterPro" id="IPR003382">
    <property type="entry name" value="Flavoprotein"/>
</dbReference>
<dbReference type="AlphaFoldDB" id="A0A6N9H994"/>
<dbReference type="GO" id="GO:0071513">
    <property type="term" value="C:phosphopantothenoylcysteine decarboxylase complex"/>
    <property type="evidence" value="ECO:0007669"/>
    <property type="project" value="TreeGrafter"/>
</dbReference>
<comment type="pathway">
    <text evidence="3">Cofactor biosynthesis; coenzyme A biosynthesis; CoA from (R)-pantothenate: step 2/5.</text>
</comment>
<comment type="cofactor">
    <cofactor evidence="3">
        <name>FMN</name>
        <dbReference type="ChEBI" id="CHEBI:58210"/>
    </cofactor>
    <text evidence="3">Binds 1 FMN per subunit.</text>
</comment>
<dbReference type="GO" id="GO:0015937">
    <property type="term" value="P:coenzyme A biosynthetic process"/>
    <property type="evidence" value="ECO:0007669"/>
    <property type="project" value="UniProtKB-UniRule"/>
</dbReference>
<comment type="pathway">
    <text evidence="3">Cofactor biosynthesis; coenzyme A biosynthesis; CoA from (R)-pantothenate: step 3/5.</text>
</comment>
<keyword evidence="3" id="KW-0436">Ligase</keyword>